<evidence type="ECO:0000313" key="3">
    <source>
        <dbReference type="EMBL" id="OJT09291.1"/>
    </source>
</evidence>
<gene>
    <name evidence="3" type="ORF">TRAPUB_14288</name>
</gene>
<dbReference type="EMBL" id="MNAD01000957">
    <property type="protein sequence ID" value="OJT09291.1"/>
    <property type="molecule type" value="Genomic_DNA"/>
</dbReference>
<name>A0A1M2VNW1_TRAPU</name>
<proteinExistence type="predicted"/>
<dbReference type="STRING" id="154538.A0A1M2VNW1"/>
<feature type="region of interest" description="Disordered" evidence="1">
    <location>
        <begin position="179"/>
        <end position="199"/>
    </location>
</feature>
<reference evidence="3 4" key="1">
    <citation type="submission" date="2016-10" db="EMBL/GenBank/DDBJ databases">
        <title>Genome sequence of the basidiomycete white-rot fungus Trametes pubescens.</title>
        <authorList>
            <person name="Makela M.R."/>
            <person name="Granchi Z."/>
            <person name="Peng M."/>
            <person name="De Vries R.P."/>
            <person name="Grigoriev I."/>
            <person name="Riley R."/>
            <person name="Hilden K."/>
        </authorList>
    </citation>
    <scope>NUCLEOTIDE SEQUENCE [LARGE SCALE GENOMIC DNA]</scope>
    <source>
        <strain evidence="3 4">FBCC735</strain>
    </source>
</reference>
<feature type="signal peptide" evidence="2">
    <location>
        <begin position="1"/>
        <end position="31"/>
    </location>
</feature>
<dbReference type="AlphaFoldDB" id="A0A1M2VNW1"/>
<dbReference type="Proteomes" id="UP000184267">
    <property type="component" value="Unassembled WGS sequence"/>
</dbReference>
<keyword evidence="4" id="KW-1185">Reference proteome</keyword>
<comment type="caution">
    <text evidence="3">The sequence shown here is derived from an EMBL/GenBank/DDBJ whole genome shotgun (WGS) entry which is preliminary data.</text>
</comment>
<evidence type="ECO:0000256" key="1">
    <source>
        <dbReference type="SAM" id="MobiDB-lite"/>
    </source>
</evidence>
<organism evidence="3 4">
    <name type="scientific">Trametes pubescens</name>
    <name type="common">White-rot fungus</name>
    <dbReference type="NCBI Taxonomy" id="154538"/>
    <lineage>
        <taxon>Eukaryota</taxon>
        <taxon>Fungi</taxon>
        <taxon>Dikarya</taxon>
        <taxon>Basidiomycota</taxon>
        <taxon>Agaricomycotina</taxon>
        <taxon>Agaricomycetes</taxon>
        <taxon>Polyporales</taxon>
        <taxon>Polyporaceae</taxon>
        <taxon>Trametes</taxon>
    </lineage>
</organism>
<dbReference type="OrthoDB" id="3056235at2759"/>
<evidence type="ECO:0000313" key="4">
    <source>
        <dbReference type="Proteomes" id="UP000184267"/>
    </source>
</evidence>
<keyword evidence="2" id="KW-0732">Signal</keyword>
<sequence length="327" mass="35988">MSLGEHFSRAWTSGFLASLLRLFAHTSVLEGLPLDQLLAKVSSLHPLPSVSANVLSITSDKPTLSAALWTAEGEVEHVESWAAEWRGPISLLVTTTAPPFSKQHTTLVAKLAAMQRKHPPLKQTFFVHLLHLDPATEVHPNAFLNIARLLAPSPRVVLFPGNLSAVPPKTLHSLLLHQQPTSSSAMTPRGRPRGRKPAVLTDNERTSFPFAALAPVVLARDDVTWCSERFFAGMTRAADWEECLWQVWLASFGGLEVRQVPGLAGVGVDTTDNAVTVKLHRRLVLKFRSETCGLAVRRFAALRDPNSSADTKKARWLKRICRGWTSN</sequence>
<protein>
    <submittedName>
        <fullName evidence="3">Uncharacterized protein</fullName>
    </submittedName>
</protein>
<accession>A0A1M2VNW1</accession>
<dbReference type="OMA" id="ECLWQVW"/>
<feature type="chain" id="PRO_5009890628" evidence="2">
    <location>
        <begin position="32"/>
        <end position="327"/>
    </location>
</feature>
<evidence type="ECO:0000256" key="2">
    <source>
        <dbReference type="SAM" id="SignalP"/>
    </source>
</evidence>